<proteinExistence type="predicted"/>
<sequence>MTVTIHVTGGLGNQLFQIFTLISYSLKHKKAFYFEKSIPTRKDRPFYWNNFLKSLVPFIKDGTEIQLLYREPNFHYNELPLISQSIKFFGYYQSYKYFEKNKHSIEKFIRLEEQRNMLKNDYDFSNLVCLHFRVGDYVNLQHHHPLMPIEYYRNALQQLIKTTDKDNWKILYFCEDNDINYVNEKVNSLKTDYPNLSFQKIDSKYQDWEQMLIMSLCQHNIIANSTFSWWGAYLNKNVDKLVFYPCKWFGPALVEKNTNDLFPNDWIKINF</sequence>
<keyword evidence="1" id="KW-0328">Glycosyltransferase</keyword>
<accession>A0A6C0CW51</accession>
<dbReference type="Gene3D" id="3.40.50.11350">
    <property type="match status" value="1"/>
</dbReference>
<keyword evidence="2" id="KW-0808">Transferase</keyword>
<reference evidence="3" key="1">
    <citation type="journal article" date="2020" name="Nature">
        <title>Giant virus diversity and host interactions through global metagenomics.</title>
        <authorList>
            <person name="Schulz F."/>
            <person name="Roux S."/>
            <person name="Paez-Espino D."/>
            <person name="Jungbluth S."/>
            <person name="Walsh D.A."/>
            <person name="Denef V.J."/>
            <person name="McMahon K.D."/>
            <person name="Konstantinidis K.T."/>
            <person name="Eloe-Fadrosh E.A."/>
            <person name="Kyrpides N.C."/>
            <person name="Woyke T."/>
        </authorList>
    </citation>
    <scope>NUCLEOTIDE SEQUENCE</scope>
    <source>
        <strain evidence="3">GVMAG-M-3300023109-53</strain>
    </source>
</reference>
<organism evidence="3">
    <name type="scientific">viral metagenome</name>
    <dbReference type="NCBI Taxonomy" id="1070528"/>
    <lineage>
        <taxon>unclassified sequences</taxon>
        <taxon>metagenomes</taxon>
        <taxon>organismal metagenomes</taxon>
    </lineage>
</organism>
<evidence type="ECO:0000313" key="3">
    <source>
        <dbReference type="EMBL" id="QHT08571.1"/>
    </source>
</evidence>
<dbReference type="GO" id="GO:0008107">
    <property type="term" value="F:galactoside 2-alpha-L-fucosyltransferase activity"/>
    <property type="evidence" value="ECO:0007669"/>
    <property type="project" value="InterPro"/>
</dbReference>
<dbReference type="Pfam" id="PF01531">
    <property type="entry name" value="Glyco_transf_11"/>
    <property type="match status" value="1"/>
</dbReference>
<dbReference type="GO" id="GO:0005975">
    <property type="term" value="P:carbohydrate metabolic process"/>
    <property type="evidence" value="ECO:0007669"/>
    <property type="project" value="InterPro"/>
</dbReference>
<evidence type="ECO:0008006" key="4">
    <source>
        <dbReference type="Google" id="ProtNLM"/>
    </source>
</evidence>
<dbReference type="CDD" id="cd11301">
    <property type="entry name" value="Fut1_Fut2_like"/>
    <property type="match status" value="1"/>
</dbReference>
<name>A0A6C0CW51_9ZZZZ</name>
<dbReference type="PANTHER" id="PTHR11927:SF9">
    <property type="entry name" value="L-FUCOSYLTRANSFERASE"/>
    <property type="match status" value="1"/>
</dbReference>
<evidence type="ECO:0000256" key="1">
    <source>
        <dbReference type="ARBA" id="ARBA00022676"/>
    </source>
</evidence>
<dbReference type="PANTHER" id="PTHR11927">
    <property type="entry name" value="GALACTOSIDE 2-L-FUCOSYLTRANSFERASE"/>
    <property type="match status" value="1"/>
</dbReference>
<dbReference type="EMBL" id="MN739499">
    <property type="protein sequence ID" value="QHT08571.1"/>
    <property type="molecule type" value="Genomic_DNA"/>
</dbReference>
<protein>
    <recommendedName>
        <fullName evidence="4">Alpha-1,2-fucosyltransferase</fullName>
    </recommendedName>
</protein>
<evidence type="ECO:0000256" key="2">
    <source>
        <dbReference type="ARBA" id="ARBA00022679"/>
    </source>
</evidence>
<dbReference type="GO" id="GO:0016020">
    <property type="term" value="C:membrane"/>
    <property type="evidence" value="ECO:0007669"/>
    <property type="project" value="InterPro"/>
</dbReference>
<dbReference type="AlphaFoldDB" id="A0A6C0CW51"/>
<dbReference type="InterPro" id="IPR002516">
    <property type="entry name" value="Glyco_trans_11"/>
</dbReference>